<dbReference type="PANTHER" id="PTHR30273">
    <property type="entry name" value="PERIPLASMIC SIGNAL SENSOR AND SIGMA FACTOR ACTIVATOR FECR-RELATED"/>
    <property type="match status" value="1"/>
</dbReference>
<evidence type="ECO:0000313" key="4">
    <source>
        <dbReference type="EMBL" id="QHI97394.1"/>
    </source>
</evidence>
<accession>A0A857J0K3</accession>
<protein>
    <submittedName>
        <fullName evidence="4">DUF4880 domain-containing protein</fullName>
    </submittedName>
</protein>
<dbReference type="InterPro" id="IPR032623">
    <property type="entry name" value="FecR_N"/>
</dbReference>
<dbReference type="Gene3D" id="3.55.50.30">
    <property type="match status" value="1"/>
</dbReference>
<evidence type="ECO:0000256" key="1">
    <source>
        <dbReference type="SAM" id="Phobius"/>
    </source>
</evidence>
<gene>
    <name evidence="4" type="ORF">GT347_04985</name>
</gene>
<dbReference type="GO" id="GO:0016989">
    <property type="term" value="F:sigma factor antagonist activity"/>
    <property type="evidence" value="ECO:0007669"/>
    <property type="project" value="TreeGrafter"/>
</dbReference>
<proteinExistence type="predicted"/>
<dbReference type="PANTHER" id="PTHR30273:SF2">
    <property type="entry name" value="PROTEIN FECR"/>
    <property type="match status" value="1"/>
</dbReference>
<name>A0A857J0K3_9BURK</name>
<keyword evidence="5" id="KW-1185">Reference proteome</keyword>
<organism evidence="4 5">
    <name type="scientific">Xylophilus rhododendri</name>
    <dbReference type="NCBI Taxonomy" id="2697032"/>
    <lineage>
        <taxon>Bacteria</taxon>
        <taxon>Pseudomonadati</taxon>
        <taxon>Pseudomonadota</taxon>
        <taxon>Betaproteobacteria</taxon>
        <taxon>Burkholderiales</taxon>
        <taxon>Xylophilus</taxon>
    </lineage>
</organism>
<feature type="domain" description="FecR protein" evidence="2">
    <location>
        <begin position="122"/>
        <end position="213"/>
    </location>
</feature>
<evidence type="ECO:0000259" key="3">
    <source>
        <dbReference type="Pfam" id="PF16220"/>
    </source>
</evidence>
<feature type="transmembrane region" description="Helical" evidence="1">
    <location>
        <begin position="93"/>
        <end position="114"/>
    </location>
</feature>
<dbReference type="InterPro" id="IPR006860">
    <property type="entry name" value="FecR"/>
</dbReference>
<evidence type="ECO:0000259" key="2">
    <source>
        <dbReference type="Pfam" id="PF04773"/>
    </source>
</evidence>
<keyword evidence="1" id="KW-0812">Transmembrane</keyword>
<dbReference type="AlphaFoldDB" id="A0A857J0K3"/>
<sequence length="324" mass="35074">MNPFLSTSDTADALQQEARVWLRRLSGGQATQWDAQAFLRWRERSAAHRTAFAEARRQWQALQPAAGELLRSDPALQALLRPARQRPPARRRAFLGAMAGGAVAAAAAGIAVNYPPAQWNADYRTATGEQKSLRLGDSVQVVLNTQTSARRQDGGLELLEGEAAVDLAADLANGRQPFCIAAGSGRSLGAAGRFEVRYLDGRVRVACIDGTVRLEHPGGSRLLQARQQAVYDSASVSDVAAIDAAELSAWRHGELVFRQVPLEKVVREINRYRPGRVLLASQSQRQSAVSGRFAIAHLDAALLQIQRSFDLRASTLPGGLLILA</sequence>
<dbReference type="Proteomes" id="UP000464787">
    <property type="component" value="Chromosome"/>
</dbReference>
<dbReference type="PIRSF" id="PIRSF018266">
    <property type="entry name" value="FecR"/>
    <property type="match status" value="1"/>
</dbReference>
<dbReference type="Pfam" id="PF04773">
    <property type="entry name" value="FecR"/>
    <property type="match status" value="1"/>
</dbReference>
<dbReference type="RefSeq" id="WP_160550912.1">
    <property type="nucleotide sequence ID" value="NZ_CP047650.1"/>
</dbReference>
<dbReference type="EMBL" id="CP047650">
    <property type="protein sequence ID" value="QHI97394.1"/>
    <property type="molecule type" value="Genomic_DNA"/>
</dbReference>
<keyword evidence="1" id="KW-0472">Membrane</keyword>
<dbReference type="Gene3D" id="2.60.120.1440">
    <property type="match status" value="1"/>
</dbReference>
<feature type="domain" description="FecR N-terminal" evidence="3">
    <location>
        <begin position="16"/>
        <end position="57"/>
    </location>
</feature>
<dbReference type="KEGG" id="xyk:GT347_04985"/>
<evidence type="ECO:0000313" key="5">
    <source>
        <dbReference type="Proteomes" id="UP000464787"/>
    </source>
</evidence>
<dbReference type="Pfam" id="PF16220">
    <property type="entry name" value="DUF4880"/>
    <property type="match status" value="1"/>
</dbReference>
<keyword evidence="1" id="KW-1133">Transmembrane helix</keyword>
<dbReference type="InterPro" id="IPR012373">
    <property type="entry name" value="Ferrdict_sens_TM"/>
</dbReference>
<reference evidence="4 5" key="1">
    <citation type="submission" date="2020-01" db="EMBL/GenBank/DDBJ databases">
        <title>Genome sequencing of strain KACC 21265.</title>
        <authorList>
            <person name="Heo J."/>
            <person name="Kim S.-J."/>
            <person name="Kim J.-S."/>
            <person name="Hong S.-B."/>
            <person name="Kwon S.-W."/>
        </authorList>
    </citation>
    <scope>NUCLEOTIDE SEQUENCE [LARGE SCALE GENOMIC DNA]</scope>
    <source>
        <strain evidence="4 5">KACC 21265</strain>
    </source>
</reference>